<evidence type="ECO:0000313" key="3">
    <source>
        <dbReference type="EMBL" id="ETO25880.1"/>
    </source>
</evidence>
<keyword evidence="4" id="KW-1185">Reference proteome</keyword>
<organism evidence="3 4">
    <name type="scientific">Reticulomyxa filosa</name>
    <dbReference type="NCBI Taxonomy" id="46433"/>
    <lineage>
        <taxon>Eukaryota</taxon>
        <taxon>Sar</taxon>
        <taxon>Rhizaria</taxon>
        <taxon>Retaria</taxon>
        <taxon>Foraminifera</taxon>
        <taxon>Monothalamids</taxon>
        <taxon>Reticulomyxidae</taxon>
        <taxon>Reticulomyxa</taxon>
    </lineage>
</organism>
<sequence>FFFLKKKKQKKLIIYYCYHYYYYYYFSKKKRRMTIQYPMIPWSRYHLQNRLPLWLELEDNHIDMDEALAHCKKQSIRFCLAENHVEKKLLHSSTDVSSSSTSTGGSSLSALNKASAMTANGANAQNTKDIYGCRIGEDMNTIACCHNRACVPTPEMMEYYKKCQQDLNTLVAAVAKSKKYNHATYSPVLDLRKNYGALQYDLEDQQLLAQLKNNNKTCVKLCPCFPIPKEWAFEIPMVHLHRLKNQLVNHLEHLTQVDSNGTLSSTFDAGHLAKPTQHVLDEDLVEEKKEPSSSSSSSEYSMQDEKKIAATDTSDHSSNNNKHDDNGLYLVCDVHALTGMNTTVNQKRADWELAAKNCELILELVRQKVIRTGKSPPNSNAFEKMLRTQILPNLKADLEPHQIKQMYNDLAIHSKQVNNIQIVNNNVISSAIQRATYAMPEKLPMERDSNETWKEFLLKDIIRPLGITINANELNSHVKTARAFRANIFALQQSEDSNVFNFDKLMEKAAKQEFGFGMPKQQDKTVLLVPYTTVQELENIKTTRKNTVRSQKLTGYNGVFDKASRLKFLQISSQEMEVCQLYLLELLLLLLLLFCHFFFFF</sequence>
<protein>
    <submittedName>
        <fullName evidence="3">Uncharacterized protein</fullName>
    </submittedName>
</protein>
<gene>
    <name evidence="3" type="ORF">RFI_11254</name>
</gene>
<evidence type="ECO:0000256" key="1">
    <source>
        <dbReference type="SAM" id="MobiDB-lite"/>
    </source>
</evidence>
<dbReference type="Proteomes" id="UP000023152">
    <property type="component" value="Unassembled WGS sequence"/>
</dbReference>
<evidence type="ECO:0000313" key="4">
    <source>
        <dbReference type="Proteomes" id="UP000023152"/>
    </source>
</evidence>
<feature type="region of interest" description="Disordered" evidence="1">
    <location>
        <begin position="281"/>
        <end position="325"/>
    </location>
</feature>
<comment type="caution">
    <text evidence="3">The sequence shown here is derived from an EMBL/GenBank/DDBJ whole genome shotgun (WGS) entry which is preliminary data.</text>
</comment>
<feature type="compositionally biased region" description="Basic and acidic residues" evidence="1">
    <location>
        <begin position="303"/>
        <end position="325"/>
    </location>
</feature>
<accession>X6NHV8</accession>
<feature type="non-terminal residue" evidence="3">
    <location>
        <position position="1"/>
    </location>
</feature>
<feature type="transmembrane region" description="Helical" evidence="2">
    <location>
        <begin position="581"/>
        <end position="600"/>
    </location>
</feature>
<keyword evidence="2" id="KW-0812">Transmembrane</keyword>
<feature type="compositionally biased region" description="Low complexity" evidence="1">
    <location>
        <begin position="292"/>
        <end position="301"/>
    </location>
</feature>
<reference evidence="3 4" key="1">
    <citation type="journal article" date="2013" name="Curr. Biol.">
        <title>The Genome of the Foraminiferan Reticulomyxa filosa.</title>
        <authorList>
            <person name="Glockner G."/>
            <person name="Hulsmann N."/>
            <person name="Schleicher M."/>
            <person name="Noegel A.A."/>
            <person name="Eichinger L."/>
            <person name="Gallinger C."/>
            <person name="Pawlowski J."/>
            <person name="Sierra R."/>
            <person name="Euteneuer U."/>
            <person name="Pillet L."/>
            <person name="Moustafa A."/>
            <person name="Platzer M."/>
            <person name="Groth M."/>
            <person name="Szafranski K."/>
            <person name="Schliwa M."/>
        </authorList>
    </citation>
    <scope>NUCLEOTIDE SEQUENCE [LARGE SCALE GENOMIC DNA]</scope>
</reference>
<keyword evidence="2" id="KW-0472">Membrane</keyword>
<dbReference type="EMBL" id="ASPP01008231">
    <property type="protein sequence ID" value="ETO25880.1"/>
    <property type="molecule type" value="Genomic_DNA"/>
</dbReference>
<keyword evidence="2" id="KW-1133">Transmembrane helix</keyword>
<dbReference type="AlphaFoldDB" id="X6NHV8"/>
<proteinExistence type="predicted"/>
<name>X6NHV8_RETFI</name>
<evidence type="ECO:0000256" key="2">
    <source>
        <dbReference type="SAM" id="Phobius"/>
    </source>
</evidence>